<dbReference type="AlphaFoldDB" id="A0A371CQY0"/>
<dbReference type="Proteomes" id="UP000256964">
    <property type="component" value="Unassembled WGS sequence"/>
</dbReference>
<feature type="compositionally biased region" description="Polar residues" evidence="1">
    <location>
        <begin position="1"/>
        <end position="10"/>
    </location>
</feature>
<dbReference type="EMBL" id="KZ857479">
    <property type="protein sequence ID" value="RDX42693.1"/>
    <property type="molecule type" value="Genomic_DNA"/>
</dbReference>
<sequence length="969" mass="105893">MNSPADTQPQDGDAYTPGGAKIHVRATPPFVLQNDPGTPTTGNAQSINAPATPMVINNTFEEEESPPRSNAGGPVQRQADEADDQTPRPPPATQPARRYAGTRAVDPEEAATTRTNVGARVELHANAYVGQANGTAEAAPMGPQPSHPTSSITASLVSWGSTPTRADPPSSSPLSFDWDTTPNISPSPSARVFQRAVGTLPRLHMAEASEAYLATRGEDVVLGDSTANGHGASAEANTVVGGVALGAGIGPGQTDVHAEEQEHADLFRFFCTPPSFIDPPHYQQHAIQDPRIHETNVQASQDSLAANTGEPGRPSPPDNDSLHPRKRSWLFSPDPEDLARAASRPRQDEFVPNFSEPFAGANVGREVDTGGIHGRTGSSNECNPWASARDGMGEVMPEDRRLSSLGHVQNVVPARPSITRHTSSALSTPRTDQSHAEPTRSQAVRPPRRTRTTHDSSRPDEASLQPDMDSSSRDPGLSSNGMDIDPRSTGRDSPEPEYLKKDNGKAKARAPTINGAHEDDAAIPNITRPSWDKNELIRARQESLRQTLRDRSAPQTARYSTSHLAQSRPGPSQAGPSYNGPADYYNPHDPERGYRQPQARDAHSSRWAAGLPGLDASRSVNIHEQRAERGSGYRSMSAFVPLPNTRAAQFVADRYPIASTPALTQRSPPSRLRGMQRQEAPEWRPARSPALGGEDWSFLDERREATRALSEDGAYGDDVEREREGEQENAILYDWQEDGEVLPTMLQATRQAENDVPTPVPQGGFPPLHRDDPDTVIRGAAVEWVRELWGDAPNTSVLLGIFNYRYSEDDAFNRRVAETLHWAIEQISGESNFDIVPPETEEGQNVRSRDLPVMWAARGLTPRGVERILARTVWSFNAISFRALPRATTLPSWLFALEGYLTGDVTKIRLAILRVLIEDDTRRWMEAMVAANPEYAGRQVEEVVAEIIRTLRVESIQLSNGNYINNVFM</sequence>
<dbReference type="OrthoDB" id="2758679at2759"/>
<name>A0A371CQY0_9APHY</name>
<feature type="region of interest" description="Disordered" evidence="1">
    <location>
        <begin position="135"/>
        <end position="154"/>
    </location>
</feature>
<keyword evidence="3" id="KW-1185">Reference proteome</keyword>
<feature type="region of interest" description="Disordered" evidence="1">
    <location>
        <begin position="1"/>
        <end position="120"/>
    </location>
</feature>
<feature type="region of interest" description="Disordered" evidence="1">
    <location>
        <begin position="408"/>
        <end position="527"/>
    </location>
</feature>
<feature type="compositionally biased region" description="Basic and acidic residues" evidence="1">
    <location>
        <begin position="586"/>
        <end position="604"/>
    </location>
</feature>
<feature type="compositionally biased region" description="Polar residues" evidence="1">
    <location>
        <begin position="419"/>
        <end position="431"/>
    </location>
</feature>
<protein>
    <submittedName>
        <fullName evidence="2">Uncharacterized protein</fullName>
    </submittedName>
</protein>
<proteinExistence type="predicted"/>
<feature type="region of interest" description="Disordered" evidence="1">
    <location>
        <begin position="159"/>
        <end position="189"/>
    </location>
</feature>
<feature type="compositionally biased region" description="Polar residues" evidence="1">
    <location>
        <begin position="172"/>
        <end position="188"/>
    </location>
</feature>
<feature type="region of interest" description="Disordered" evidence="1">
    <location>
        <begin position="661"/>
        <end position="694"/>
    </location>
</feature>
<accession>A0A371CQY0</accession>
<evidence type="ECO:0000313" key="2">
    <source>
        <dbReference type="EMBL" id="RDX42693.1"/>
    </source>
</evidence>
<feature type="region of interest" description="Disordered" evidence="1">
    <location>
        <begin position="304"/>
        <end position="391"/>
    </location>
</feature>
<feature type="compositionally biased region" description="Basic and acidic residues" evidence="1">
    <location>
        <begin position="484"/>
        <end position="505"/>
    </location>
</feature>
<gene>
    <name evidence="2" type="ORF">OH76DRAFT_1488490</name>
</gene>
<evidence type="ECO:0000256" key="1">
    <source>
        <dbReference type="SAM" id="MobiDB-lite"/>
    </source>
</evidence>
<feature type="region of interest" description="Disordered" evidence="1">
    <location>
        <begin position="542"/>
        <end position="611"/>
    </location>
</feature>
<feature type="compositionally biased region" description="Polar residues" evidence="1">
    <location>
        <begin position="553"/>
        <end position="565"/>
    </location>
</feature>
<feature type="compositionally biased region" description="Polar residues" evidence="1">
    <location>
        <begin position="35"/>
        <end position="59"/>
    </location>
</feature>
<evidence type="ECO:0000313" key="3">
    <source>
        <dbReference type="Proteomes" id="UP000256964"/>
    </source>
</evidence>
<organism evidence="2 3">
    <name type="scientific">Lentinus brumalis</name>
    <dbReference type="NCBI Taxonomy" id="2498619"/>
    <lineage>
        <taxon>Eukaryota</taxon>
        <taxon>Fungi</taxon>
        <taxon>Dikarya</taxon>
        <taxon>Basidiomycota</taxon>
        <taxon>Agaricomycotina</taxon>
        <taxon>Agaricomycetes</taxon>
        <taxon>Polyporales</taxon>
        <taxon>Polyporaceae</taxon>
        <taxon>Lentinus</taxon>
    </lineage>
</organism>
<reference evidence="2 3" key="1">
    <citation type="journal article" date="2018" name="Biotechnol. Biofuels">
        <title>Integrative visual omics of the white-rot fungus Polyporus brumalis exposes the biotechnological potential of its oxidative enzymes for delignifying raw plant biomass.</title>
        <authorList>
            <person name="Miyauchi S."/>
            <person name="Rancon A."/>
            <person name="Drula E."/>
            <person name="Hage H."/>
            <person name="Chaduli D."/>
            <person name="Favel A."/>
            <person name="Grisel S."/>
            <person name="Henrissat B."/>
            <person name="Herpoel-Gimbert I."/>
            <person name="Ruiz-Duenas F.J."/>
            <person name="Chevret D."/>
            <person name="Hainaut M."/>
            <person name="Lin J."/>
            <person name="Wang M."/>
            <person name="Pangilinan J."/>
            <person name="Lipzen A."/>
            <person name="Lesage-Meessen L."/>
            <person name="Navarro D."/>
            <person name="Riley R."/>
            <person name="Grigoriev I.V."/>
            <person name="Zhou S."/>
            <person name="Raouche S."/>
            <person name="Rosso M.N."/>
        </authorList>
    </citation>
    <scope>NUCLEOTIDE SEQUENCE [LARGE SCALE GENOMIC DNA]</scope>
    <source>
        <strain evidence="2 3">BRFM 1820</strain>
    </source>
</reference>
<feature type="compositionally biased region" description="Basic and acidic residues" evidence="1">
    <location>
        <begin position="452"/>
        <end position="461"/>
    </location>
</feature>
<feature type="compositionally biased region" description="Basic and acidic residues" evidence="1">
    <location>
        <begin position="542"/>
        <end position="552"/>
    </location>
</feature>